<feature type="transmembrane region" description="Helical" evidence="6">
    <location>
        <begin position="198"/>
        <end position="218"/>
    </location>
</feature>
<dbReference type="PIRSF" id="PIRSF018968">
    <property type="entry name" value="ABC_permease_BceB"/>
    <property type="match status" value="1"/>
</dbReference>
<evidence type="ECO:0000256" key="6">
    <source>
        <dbReference type="PIRNR" id="PIRNR018968"/>
    </source>
</evidence>
<protein>
    <submittedName>
        <fullName evidence="8">ABC transporter permease</fullName>
    </submittedName>
</protein>
<feature type="transmembrane region" description="Helical" evidence="6">
    <location>
        <begin position="230"/>
        <end position="254"/>
    </location>
</feature>
<feature type="domain" description="ABC3 transporter permease C-terminal" evidence="7">
    <location>
        <begin position="61"/>
        <end position="179"/>
    </location>
</feature>
<keyword evidence="4 6" id="KW-1133">Transmembrane helix</keyword>
<feature type="transmembrane region" description="Helical" evidence="6">
    <location>
        <begin position="572"/>
        <end position="591"/>
    </location>
</feature>
<dbReference type="InterPro" id="IPR052536">
    <property type="entry name" value="ABC-4_Integral_Memb_Prot"/>
</dbReference>
<feature type="transmembrane region" description="Helical" evidence="6">
    <location>
        <begin position="603"/>
        <end position="623"/>
    </location>
</feature>
<gene>
    <name evidence="8" type="ORF">QX51_01010</name>
</gene>
<proteinExistence type="inferred from homology"/>
<organism evidence="8 9">
    <name type="scientific">Terrisporobacter othiniensis</name>
    <dbReference type="NCBI Taxonomy" id="1577792"/>
    <lineage>
        <taxon>Bacteria</taxon>
        <taxon>Bacillati</taxon>
        <taxon>Bacillota</taxon>
        <taxon>Clostridia</taxon>
        <taxon>Peptostreptococcales</taxon>
        <taxon>Peptostreptococcaceae</taxon>
        <taxon>Terrisporobacter</taxon>
    </lineage>
</organism>
<dbReference type="OrthoDB" id="1937696at2"/>
<comment type="caution">
    <text evidence="8">The sequence shown here is derived from an EMBL/GenBank/DDBJ whole genome shotgun (WGS) entry which is preliminary data.</text>
</comment>
<feature type="domain" description="ABC3 transporter permease C-terminal" evidence="7">
    <location>
        <begin position="523"/>
        <end position="629"/>
    </location>
</feature>
<dbReference type="InterPro" id="IPR003838">
    <property type="entry name" value="ABC3_permease_C"/>
</dbReference>
<feature type="transmembrane region" description="Helical" evidence="6">
    <location>
        <begin position="287"/>
        <end position="310"/>
    </location>
</feature>
<keyword evidence="5 6" id="KW-0472">Membrane</keyword>
<feature type="transmembrane region" description="Helical" evidence="6">
    <location>
        <begin position="89"/>
        <end position="107"/>
    </location>
</feature>
<evidence type="ECO:0000256" key="3">
    <source>
        <dbReference type="ARBA" id="ARBA00022692"/>
    </source>
</evidence>
<dbReference type="PANTHER" id="PTHR46795">
    <property type="entry name" value="ABC TRANSPORTER PERMEASE-RELATED-RELATED"/>
    <property type="match status" value="1"/>
</dbReference>
<feature type="transmembrane region" description="Helical" evidence="6">
    <location>
        <begin position="58"/>
        <end position="77"/>
    </location>
</feature>
<keyword evidence="9" id="KW-1185">Reference proteome</keyword>
<dbReference type="InterPro" id="IPR027022">
    <property type="entry name" value="ABC_permease_BceB-typ"/>
</dbReference>
<keyword evidence="6" id="KW-0813">Transport</keyword>
<dbReference type="RefSeq" id="WP_039678041.1">
    <property type="nucleotide sequence ID" value="NZ_JAWGXO010000031.1"/>
</dbReference>
<reference evidence="8 9" key="1">
    <citation type="submission" date="2014-12" db="EMBL/GenBank/DDBJ databases">
        <title>Draft genome sequence of Terrisporobacter sp. 08-306576, isolated from the blood culture of a bacteremia patient.</title>
        <authorList>
            <person name="Lund L.C."/>
            <person name="Sydenham T.V."/>
            <person name="Hogh S.V."/>
            <person name="Skov M.N."/>
            <person name="Kemp M."/>
            <person name="Justesen U.S."/>
        </authorList>
    </citation>
    <scope>NUCLEOTIDE SEQUENCE [LARGE SCALE GENOMIC DNA]</scope>
    <source>
        <strain evidence="8 9">08-306576</strain>
    </source>
</reference>
<dbReference type="Pfam" id="PF02687">
    <property type="entry name" value="FtsX"/>
    <property type="match status" value="2"/>
</dbReference>
<evidence type="ECO:0000313" key="8">
    <source>
        <dbReference type="EMBL" id="KHS58743.1"/>
    </source>
</evidence>
<feature type="transmembrane region" description="Helical" evidence="6">
    <location>
        <begin position="154"/>
        <end position="177"/>
    </location>
</feature>
<dbReference type="EMBL" id="JWHR01000013">
    <property type="protein sequence ID" value="KHS58743.1"/>
    <property type="molecule type" value="Genomic_DNA"/>
</dbReference>
<comment type="subcellular location">
    <subcellularLocation>
        <location evidence="1 6">Cell membrane</location>
        <topology evidence="1 6">Multi-pass membrane protein</topology>
    </subcellularLocation>
</comment>
<evidence type="ECO:0000256" key="5">
    <source>
        <dbReference type="ARBA" id="ARBA00023136"/>
    </source>
</evidence>
<evidence type="ECO:0000256" key="4">
    <source>
        <dbReference type="ARBA" id="ARBA00022989"/>
    </source>
</evidence>
<feature type="transmembrane region" description="Helical" evidence="6">
    <location>
        <begin position="516"/>
        <end position="538"/>
    </location>
</feature>
<comment type="similarity">
    <text evidence="6">Belongs to the ABC-4 integral membrane protein family.</text>
</comment>
<dbReference type="GO" id="GO:0005886">
    <property type="term" value="C:plasma membrane"/>
    <property type="evidence" value="ECO:0007669"/>
    <property type="project" value="UniProtKB-SubCell"/>
</dbReference>
<evidence type="ECO:0000256" key="2">
    <source>
        <dbReference type="ARBA" id="ARBA00022475"/>
    </source>
</evidence>
<dbReference type="Proteomes" id="UP000031189">
    <property type="component" value="Unassembled WGS sequence"/>
</dbReference>
<evidence type="ECO:0000256" key="1">
    <source>
        <dbReference type="ARBA" id="ARBA00004651"/>
    </source>
</evidence>
<evidence type="ECO:0000313" key="9">
    <source>
        <dbReference type="Proteomes" id="UP000031189"/>
    </source>
</evidence>
<name>A0A0B3W165_9FIRM</name>
<accession>A0A0B3W165</accession>
<dbReference type="GO" id="GO:0055085">
    <property type="term" value="P:transmembrane transport"/>
    <property type="evidence" value="ECO:0007669"/>
    <property type="project" value="UniProtKB-UniRule"/>
</dbReference>
<feature type="transmembrane region" description="Helical" evidence="6">
    <location>
        <begin position="20"/>
        <end position="38"/>
    </location>
</feature>
<dbReference type="PANTHER" id="PTHR46795:SF3">
    <property type="entry name" value="ABC TRANSPORTER PERMEASE"/>
    <property type="match status" value="1"/>
</dbReference>
<evidence type="ECO:0000259" key="7">
    <source>
        <dbReference type="Pfam" id="PF02687"/>
    </source>
</evidence>
<feature type="transmembrane region" description="Helical" evidence="6">
    <location>
        <begin position="119"/>
        <end position="142"/>
    </location>
</feature>
<sequence length="635" mass="71551">MSILEIAYNNFKSNLRTYRAFFISMVFSVVILTNFELLQYGEAIKALQGENAKFTSAVLMSVIVILSVFLFFFIWYATNVFFKNRSKEIGILSFMGLDLYTIGKIYFVENMLIGISSCLIGLIIGIITSKFFQAIIIKLSGFHIDIANGISIKALISASVIFIAIFMIMSVKGFITICRSSVINLINASKKQEKIPKVGIGLYILAIISIFVIGYGYYLSLNIRSENIMSSVTVVIVVIIGTYGLFKSVMPVLFSLIMKNKKILFNGENIIAINNINHRLSKNYKTYAIIAIMITATISTLGGAVAIKYMQENAQTQRNIYTVSIFSPDKNEVNKEKIDNIIKNTNKIKYEVNTELTFLENKDSKYIYDTMDVIMKYSDFINILNINGNEEESKEYGKSLVGGNNVITLKSPQTIMTLAQKESEVKIDGQVYKISKGEVKLPVLGTGVNESIIVVNDSTYEKLKDKGQQGYFYGAKIENEENSTMMFNSLEKSLNLKSGYIQNGYKAQNESQWMKFAYAVLVFLFIVFAIIAGSIIYMKIYSDAYEDKEKYTTLIKIGATENEINRAVFKEVVIFYALPMIIAAISSYFALKLAGELLMANLINIYILSLVICLVIFVIYGVVSVRKFKRIIYDN</sequence>
<keyword evidence="2 6" id="KW-1003">Cell membrane</keyword>
<dbReference type="AlphaFoldDB" id="A0A0B3W165"/>
<keyword evidence="3 6" id="KW-0812">Transmembrane</keyword>
<dbReference type="STRING" id="1577792.QX51_01010"/>